<gene>
    <name evidence="1" type="ORF">CUN48_16510</name>
</gene>
<name>A0A2M8Q7X4_9CHLR</name>
<sequence length="148" mass="16844">MTRAELIDKIARAIAEMEGFYATATKPTLSQRNANPGNIRQWRDARGKPYPTYRGYVDFVAWASERFSGLSREEMSRRALEEGWRILRVLVGQYLDGRYTQGKPPTTEEMFRVYAPSADGNHPASYARFVAGRIGARPDQRLIDLVTV</sequence>
<comment type="caution">
    <text evidence="1">The sequence shown here is derived from an EMBL/GenBank/DDBJ whole genome shotgun (WGS) entry which is preliminary data.</text>
</comment>
<proteinExistence type="predicted"/>
<evidence type="ECO:0000313" key="2">
    <source>
        <dbReference type="Proteomes" id="UP000230790"/>
    </source>
</evidence>
<dbReference type="AlphaFoldDB" id="A0A2M8Q7X4"/>
<reference evidence="1 2" key="1">
    <citation type="submission" date="2017-11" db="EMBL/GenBank/DDBJ databases">
        <title>Evolution of Phototrophy in the Chloroflexi Phylum Driven by Horizontal Gene Transfer.</title>
        <authorList>
            <person name="Ward L.M."/>
            <person name="Hemp J."/>
            <person name="Shih P.M."/>
            <person name="Mcglynn S.E."/>
            <person name="Fischer W."/>
        </authorList>
    </citation>
    <scope>NUCLEOTIDE SEQUENCE [LARGE SCALE GENOMIC DNA]</scope>
    <source>
        <strain evidence="1">JP3_7</strain>
    </source>
</reference>
<accession>A0A2M8Q7X4</accession>
<protein>
    <submittedName>
        <fullName evidence="1">Uncharacterized protein</fullName>
    </submittedName>
</protein>
<dbReference type="EMBL" id="PGTN01000648">
    <property type="protein sequence ID" value="PJF45905.1"/>
    <property type="molecule type" value="Genomic_DNA"/>
</dbReference>
<evidence type="ECO:0000313" key="1">
    <source>
        <dbReference type="EMBL" id="PJF45905.1"/>
    </source>
</evidence>
<organism evidence="1 2">
    <name type="scientific">Candidatus Thermofonsia Clade 3 bacterium</name>
    <dbReference type="NCBI Taxonomy" id="2364212"/>
    <lineage>
        <taxon>Bacteria</taxon>
        <taxon>Bacillati</taxon>
        <taxon>Chloroflexota</taxon>
        <taxon>Candidatus Thermofontia</taxon>
        <taxon>Candidatus Thermofonsia Clade 3</taxon>
    </lineage>
</organism>
<dbReference type="Proteomes" id="UP000230790">
    <property type="component" value="Unassembled WGS sequence"/>
</dbReference>